<accession>A0A8X6J1H6</accession>
<evidence type="ECO:0000313" key="1">
    <source>
        <dbReference type="EMBL" id="GFR05843.1"/>
    </source>
</evidence>
<reference evidence="1" key="1">
    <citation type="submission" date="2020-07" db="EMBL/GenBank/DDBJ databases">
        <title>Multicomponent nature underlies the extraordinary mechanical properties of spider dragline silk.</title>
        <authorList>
            <person name="Kono N."/>
            <person name="Nakamura H."/>
            <person name="Mori M."/>
            <person name="Yoshida Y."/>
            <person name="Ohtoshi R."/>
            <person name="Malay A.D."/>
            <person name="Moran D.A.P."/>
            <person name="Tomita M."/>
            <person name="Numata K."/>
            <person name="Arakawa K."/>
        </authorList>
    </citation>
    <scope>NUCLEOTIDE SEQUENCE</scope>
</reference>
<proteinExistence type="predicted"/>
<evidence type="ECO:0000313" key="2">
    <source>
        <dbReference type="Proteomes" id="UP000887116"/>
    </source>
</evidence>
<dbReference type="EMBL" id="BMAO01035770">
    <property type="protein sequence ID" value="GFR05843.1"/>
    <property type="molecule type" value="Genomic_DNA"/>
</dbReference>
<dbReference type="Proteomes" id="UP000887116">
    <property type="component" value="Unassembled WGS sequence"/>
</dbReference>
<organism evidence="1 2">
    <name type="scientific">Trichonephila clavata</name>
    <name type="common">Joro spider</name>
    <name type="synonym">Nephila clavata</name>
    <dbReference type="NCBI Taxonomy" id="2740835"/>
    <lineage>
        <taxon>Eukaryota</taxon>
        <taxon>Metazoa</taxon>
        <taxon>Ecdysozoa</taxon>
        <taxon>Arthropoda</taxon>
        <taxon>Chelicerata</taxon>
        <taxon>Arachnida</taxon>
        <taxon>Araneae</taxon>
        <taxon>Araneomorphae</taxon>
        <taxon>Entelegynae</taxon>
        <taxon>Araneoidea</taxon>
        <taxon>Nephilidae</taxon>
        <taxon>Trichonephila</taxon>
    </lineage>
</organism>
<comment type="caution">
    <text evidence="1">The sequence shown here is derived from an EMBL/GenBank/DDBJ whole genome shotgun (WGS) entry which is preliminary data.</text>
</comment>
<keyword evidence="2" id="KW-1185">Reference proteome</keyword>
<sequence length="145" mass="15342">MAAGVTSFCVTCFSELSSEKSDSSISEFSLSERVEMGVGSGCSERDFFPRPPDVGETVARLSFVSCLGLRAEAAVGTCLGLEAEVSVGAWLGLVTEAASISLSCSSLTNRSLNSRYIRSLDFLEHLYAAHWTSLTALRLSGVSVS</sequence>
<dbReference type="AlphaFoldDB" id="A0A8X6J1H6"/>
<gene>
    <name evidence="1" type="ORF">TNCT_646331</name>
</gene>
<protein>
    <submittedName>
        <fullName evidence="1">Uncharacterized protein</fullName>
    </submittedName>
</protein>
<name>A0A8X6J1H6_TRICU</name>